<protein>
    <submittedName>
        <fullName evidence="2">Uncharacterized protein</fullName>
    </submittedName>
</protein>
<reference evidence="2" key="2">
    <citation type="submission" date="2023-05" db="EMBL/GenBank/DDBJ databases">
        <authorList>
            <person name="Fouks B."/>
        </authorList>
    </citation>
    <scope>NUCLEOTIDE SEQUENCE</scope>
    <source>
        <strain evidence="2">Stay&amp;Tobe</strain>
        <tissue evidence="2">Testes</tissue>
    </source>
</reference>
<organism evidence="2 3">
    <name type="scientific">Diploptera punctata</name>
    <name type="common">Pacific beetle cockroach</name>
    <dbReference type="NCBI Taxonomy" id="6984"/>
    <lineage>
        <taxon>Eukaryota</taxon>
        <taxon>Metazoa</taxon>
        <taxon>Ecdysozoa</taxon>
        <taxon>Arthropoda</taxon>
        <taxon>Hexapoda</taxon>
        <taxon>Insecta</taxon>
        <taxon>Pterygota</taxon>
        <taxon>Neoptera</taxon>
        <taxon>Polyneoptera</taxon>
        <taxon>Dictyoptera</taxon>
        <taxon>Blattodea</taxon>
        <taxon>Blaberoidea</taxon>
        <taxon>Blaberidae</taxon>
        <taxon>Diplopterinae</taxon>
        <taxon>Diploptera</taxon>
    </lineage>
</organism>
<evidence type="ECO:0000256" key="1">
    <source>
        <dbReference type="SAM" id="MobiDB-lite"/>
    </source>
</evidence>
<name>A0AAD8A769_DIPPU</name>
<evidence type="ECO:0000313" key="3">
    <source>
        <dbReference type="Proteomes" id="UP001233999"/>
    </source>
</evidence>
<proteinExistence type="predicted"/>
<feature type="non-terminal residue" evidence="2">
    <location>
        <position position="1"/>
    </location>
</feature>
<evidence type="ECO:0000313" key="2">
    <source>
        <dbReference type="EMBL" id="KAJ9593266.1"/>
    </source>
</evidence>
<dbReference type="EMBL" id="JASPKZ010003450">
    <property type="protein sequence ID" value="KAJ9593266.1"/>
    <property type="molecule type" value="Genomic_DNA"/>
</dbReference>
<comment type="caution">
    <text evidence="2">The sequence shown here is derived from an EMBL/GenBank/DDBJ whole genome shotgun (WGS) entry which is preliminary data.</text>
</comment>
<accession>A0AAD8A769</accession>
<keyword evidence="3" id="KW-1185">Reference proteome</keyword>
<dbReference type="Proteomes" id="UP001233999">
    <property type="component" value="Unassembled WGS sequence"/>
</dbReference>
<reference evidence="2" key="1">
    <citation type="journal article" date="2023" name="IScience">
        <title>Live-bearing cockroach genome reveals convergent evolutionary mechanisms linked to viviparity in insects and beyond.</title>
        <authorList>
            <person name="Fouks B."/>
            <person name="Harrison M.C."/>
            <person name="Mikhailova A.A."/>
            <person name="Marchal E."/>
            <person name="English S."/>
            <person name="Carruthers M."/>
            <person name="Jennings E.C."/>
            <person name="Chiamaka E.L."/>
            <person name="Frigard R.A."/>
            <person name="Pippel M."/>
            <person name="Attardo G.M."/>
            <person name="Benoit J.B."/>
            <person name="Bornberg-Bauer E."/>
            <person name="Tobe S.S."/>
        </authorList>
    </citation>
    <scope>NUCLEOTIDE SEQUENCE</scope>
    <source>
        <strain evidence="2">Stay&amp;Tobe</strain>
    </source>
</reference>
<dbReference type="AlphaFoldDB" id="A0AAD8A769"/>
<feature type="non-terminal residue" evidence="2">
    <location>
        <position position="55"/>
    </location>
</feature>
<gene>
    <name evidence="2" type="ORF">L9F63_015180</name>
</gene>
<sequence>YVIQVSLPKLSSGDEDGPTPHSQFTGVQHFEPIPHDHDFCERVVINSRVRMFEYC</sequence>
<feature type="region of interest" description="Disordered" evidence="1">
    <location>
        <begin position="1"/>
        <end position="21"/>
    </location>
</feature>